<evidence type="ECO:0000259" key="7">
    <source>
        <dbReference type="SMART" id="SM00968"/>
    </source>
</evidence>
<reference evidence="8 9" key="1">
    <citation type="submission" date="2023-07" db="EMBL/GenBank/DDBJ databases">
        <title>Genomic Encyclopedia of Type Strains, Phase IV (KMG-IV): sequencing the most valuable type-strain genomes for metagenomic binning, comparative biology and taxonomic classification.</title>
        <authorList>
            <person name="Goeker M."/>
        </authorList>
    </citation>
    <scope>NUCLEOTIDE SEQUENCE [LARGE SCALE GENOMIC DNA]</scope>
    <source>
        <strain evidence="8 9">DSM 17740</strain>
    </source>
</reference>
<dbReference type="InterPro" id="IPR011890">
    <property type="entry name" value="SMC_prok"/>
</dbReference>
<evidence type="ECO:0000313" key="9">
    <source>
        <dbReference type="Proteomes" id="UP001232445"/>
    </source>
</evidence>
<dbReference type="InterPro" id="IPR027417">
    <property type="entry name" value="P-loop_NTPase"/>
</dbReference>
<dbReference type="Proteomes" id="UP001232445">
    <property type="component" value="Unassembled WGS sequence"/>
</dbReference>
<dbReference type="PIRSF" id="PIRSF005719">
    <property type="entry name" value="SMC"/>
    <property type="match status" value="1"/>
</dbReference>
<dbReference type="SUPFAM" id="SSF75553">
    <property type="entry name" value="Smc hinge domain"/>
    <property type="match status" value="1"/>
</dbReference>
<dbReference type="InterPro" id="IPR036277">
    <property type="entry name" value="SMC_hinge_sf"/>
</dbReference>
<dbReference type="Gene3D" id="3.30.70.1620">
    <property type="match status" value="1"/>
</dbReference>
<sequence>MYLKRLELYGFKSFADRTELEFVPGITAVVGPNGSGKSNVSDAVRWVLGEQSAKTLRGSKMEDIIFAGSDTRKPINYAEVSLTLDNTDHSLDIDYSEVTVTRRVYRSGESEYLINKQPCRLKDITELFMDTGLGKEAYSIIGQGRIEEILSTKAEDRRGIFEEAAGVVKYKNRKKEAERKLEETEANLTRIQDIIAEVEDQLGPLEEQAAKASKYKTLKSELTEKEIACYVYLIETLYQEWEEANKQLEALKADEQVHTAQVNQQEAVFEQLKWELNQTEADLDKLQQLLLTVTEDVEKLEAQREVLRERKKNFSSNKQDILDKMKQLKKRQQESASEWEREKEKLGLLEKEVQALEEKVREQEEQVHQLAEHVEERLEQLKGDYIQHLNEHASLKNEYRHLERTIEQYQQRLRRLEEENKRDLNEREALYEAFQEKEDQRQAVQNKLEQLRERYQALQTNKKDLQDKLKEEEEVYRGQLSRLEQLQARKQFLHELKEDFSGYFQGVKEILKARDTRLSGIDGAVAELITVPKNYELAIEAALGAALQHIVVRDEASAREAIAYLKKHQLGRATFLPRSVIQGRLMPRHHRQVVEQGQGVIGLANELITVDDTYRSVIDYLLGQVIVTGTLKEANELANRLEYRYRLVTLDGDIVNPGGSMTGGSVKKNKSNLIGREREIETLEETINKLKQTLQQEKQHLDNTYKKLQEIDAQLEAVQQEGEQLKEEEQQYKETLAQLEFQKKRLDEKLELYDQESAEYQRQLSEAKAQKQQTARKLSDHQEQSNSIEVEIKKLEQLKKENEQTKAATNEELTRLKVQLAGKQQEYEGLLRHVQRLAVAKQEVEDELALVQDNLLQLEGNLGAQHTKEDELEQLVKAKKEEKETLNQQIESCRQKRKEKQQALEELEIEIRELRKVLKQTEAGIHRLEVKANRLDVELENYFTILREEYELSYELAKEQYALQADYQQVKQEVDHLKGEIQRLGTVNLGAIEEYERLSERHSFLKKQEVDLLQAKDTLYGVIEEMDGEMSRRFEATFKQTREHFLQVFQQLFGGGRADLILTNPEDLLSTGVDIVAQPPGKKLQHLSLLSGGERALTAIALLFAILRVKPVPFCVLDEVEAALDEANVYRFAQYLREFSQQTQFIVITHRKGTMEGADVLYGITMQESGVSKLVSVKLEEQKQMVTA</sequence>
<protein>
    <recommendedName>
        <fullName evidence="6">Chromosome partition protein Smc</fullName>
    </recommendedName>
</protein>
<dbReference type="Gene3D" id="1.20.1060.20">
    <property type="match status" value="1"/>
</dbReference>
<dbReference type="CDD" id="cd03278">
    <property type="entry name" value="ABC_SMC_barmotin"/>
    <property type="match status" value="2"/>
</dbReference>
<keyword evidence="5 6" id="KW-0238">DNA-binding</keyword>
<dbReference type="SMART" id="SM00968">
    <property type="entry name" value="SMC_hinge"/>
    <property type="match status" value="1"/>
</dbReference>
<gene>
    <name evidence="6" type="primary">smc</name>
    <name evidence="8" type="ORF">J2S00_000305</name>
</gene>
<comment type="subcellular location">
    <subcellularLocation>
        <location evidence="6">Cytoplasm</location>
    </subcellularLocation>
</comment>
<keyword evidence="2 6" id="KW-0547">Nucleotide-binding</keyword>
<keyword evidence="4 6" id="KW-0175">Coiled coil</keyword>
<dbReference type="NCBIfam" id="TIGR02168">
    <property type="entry name" value="SMC_prok_B"/>
    <property type="match status" value="1"/>
</dbReference>
<feature type="binding site" evidence="6">
    <location>
        <begin position="32"/>
        <end position="39"/>
    </location>
    <ligand>
        <name>ATP</name>
        <dbReference type="ChEBI" id="CHEBI:30616"/>
    </ligand>
</feature>
<comment type="similarity">
    <text evidence="6">Belongs to the SMC family.</text>
</comment>
<keyword evidence="9" id="KW-1185">Reference proteome</keyword>
<evidence type="ECO:0000256" key="5">
    <source>
        <dbReference type="ARBA" id="ARBA00023125"/>
    </source>
</evidence>
<dbReference type="PANTHER" id="PTHR43977">
    <property type="entry name" value="STRUCTURAL MAINTENANCE OF CHROMOSOMES PROTEIN 3"/>
    <property type="match status" value="1"/>
</dbReference>
<accession>A0ABU0CM97</accession>
<dbReference type="InterPro" id="IPR003395">
    <property type="entry name" value="RecF/RecN/SMC_N"/>
</dbReference>
<comment type="function">
    <text evidence="6">Required for chromosome condensation and partitioning.</text>
</comment>
<comment type="caution">
    <text evidence="8">The sequence shown here is derived from an EMBL/GenBank/DDBJ whole genome shotgun (WGS) entry which is preliminary data.</text>
</comment>
<evidence type="ECO:0000256" key="6">
    <source>
        <dbReference type="HAMAP-Rule" id="MF_01894"/>
    </source>
</evidence>
<keyword evidence="3 6" id="KW-0067">ATP-binding</keyword>
<dbReference type="InterPro" id="IPR010935">
    <property type="entry name" value="SMC_hinge"/>
</dbReference>
<proteinExistence type="inferred from homology"/>
<dbReference type="HAMAP" id="MF_01894">
    <property type="entry name" value="Smc_prok"/>
    <property type="match status" value="1"/>
</dbReference>
<evidence type="ECO:0000256" key="1">
    <source>
        <dbReference type="ARBA" id="ARBA00022490"/>
    </source>
</evidence>
<dbReference type="Gene3D" id="3.40.50.300">
    <property type="entry name" value="P-loop containing nucleotide triphosphate hydrolases"/>
    <property type="match status" value="2"/>
</dbReference>
<feature type="domain" description="SMC hinge" evidence="7">
    <location>
        <begin position="519"/>
        <end position="638"/>
    </location>
</feature>
<feature type="coiled-coil region" evidence="6">
    <location>
        <begin position="167"/>
        <end position="489"/>
    </location>
</feature>
<dbReference type="SUPFAM" id="SSF52540">
    <property type="entry name" value="P-loop containing nucleoside triphosphate hydrolases"/>
    <property type="match status" value="1"/>
</dbReference>
<dbReference type="Pfam" id="PF02463">
    <property type="entry name" value="SMC_N"/>
    <property type="match status" value="2"/>
</dbReference>
<dbReference type="RefSeq" id="WP_307334730.1">
    <property type="nucleotide sequence ID" value="NZ_JAUSUQ010000001.1"/>
</dbReference>
<dbReference type="Pfam" id="PF06470">
    <property type="entry name" value="SMC_hinge"/>
    <property type="match status" value="1"/>
</dbReference>
<evidence type="ECO:0000313" key="8">
    <source>
        <dbReference type="EMBL" id="MDQ0337535.1"/>
    </source>
</evidence>
<evidence type="ECO:0000256" key="2">
    <source>
        <dbReference type="ARBA" id="ARBA00022741"/>
    </source>
</evidence>
<evidence type="ECO:0000256" key="3">
    <source>
        <dbReference type="ARBA" id="ARBA00022840"/>
    </source>
</evidence>
<name>A0ABU0CM97_9BACI</name>
<dbReference type="EMBL" id="JAUSUQ010000001">
    <property type="protein sequence ID" value="MDQ0337535.1"/>
    <property type="molecule type" value="Genomic_DNA"/>
</dbReference>
<feature type="coiled-coil region" evidence="6">
    <location>
        <begin position="673"/>
        <end position="938"/>
    </location>
</feature>
<organism evidence="8 9">
    <name type="scientific">Caldalkalibacillus uzonensis</name>
    <dbReference type="NCBI Taxonomy" id="353224"/>
    <lineage>
        <taxon>Bacteria</taxon>
        <taxon>Bacillati</taxon>
        <taxon>Bacillota</taxon>
        <taxon>Bacilli</taxon>
        <taxon>Bacillales</taxon>
        <taxon>Bacillaceae</taxon>
        <taxon>Caldalkalibacillus</taxon>
    </lineage>
</organism>
<evidence type="ECO:0000256" key="4">
    <source>
        <dbReference type="ARBA" id="ARBA00023054"/>
    </source>
</evidence>
<comment type="subunit">
    <text evidence="6">Homodimer.</text>
</comment>
<dbReference type="InterPro" id="IPR024704">
    <property type="entry name" value="SMC"/>
</dbReference>
<comment type="domain">
    <text evidence="6">Contains large globular domains required for ATP hydrolysis at each terminus and a third globular domain forming a flexible hinge near the middle of the molecule. These domains are separated by coiled-coil structures.</text>
</comment>
<keyword evidence="1 6" id="KW-0963">Cytoplasm</keyword>